<dbReference type="AlphaFoldDB" id="A0A5B7HHU8"/>
<dbReference type="GO" id="GO:0098609">
    <property type="term" value="P:cell-cell adhesion"/>
    <property type="evidence" value="ECO:0007669"/>
    <property type="project" value="TreeGrafter"/>
</dbReference>
<evidence type="ECO:0000256" key="3">
    <source>
        <dbReference type="ARBA" id="ARBA00023157"/>
    </source>
</evidence>
<dbReference type="GO" id="GO:0005911">
    <property type="term" value="C:cell-cell junction"/>
    <property type="evidence" value="ECO:0007669"/>
    <property type="project" value="TreeGrafter"/>
</dbReference>
<evidence type="ECO:0000259" key="6">
    <source>
        <dbReference type="PROSITE" id="PS50835"/>
    </source>
</evidence>
<comment type="subcellular location">
    <subcellularLocation>
        <location evidence="1">Membrane</location>
        <topology evidence="1">Single-pass type I membrane protein</topology>
    </subcellularLocation>
</comment>
<dbReference type="InterPro" id="IPR003599">
    <property type="entry name" value="Ig_sub"/>
</dbReference>
<evidence type="ECO:0000256" key="2">
    <source>
        <dbReference type="ARBA" id="ARBA00023136"/>
    </source>
</evidence>
<dbReference type="InterPro" id="IPR007110">
    <property type="entry name" value="Ig-like_dom"/>
</dbReference>
<name>A0A5B7HHU8_PORTR</name>
<gene>
    <name evidence="7" type="primary">SMP</name>
    <name evidence="7" type="ORF">E2C01_063722</name>
</gene>
<feature type="domain" description="Ig-like" evidence="6">
    <location>
        <begin position="57"/>
        <end position="205"/>
    </location>
</feature>
<reference evidence="7 8" key="1">
    <citation type="submission" date="2019-05" db="EMBL/GenBank/DDBJ databases">
        <title>Another draft genome of Portunus trituberculatus and its Hox gene families provides insights of decapod evolution.</title>
        <authorList>
            <person name="Jeong J.-H."/>
            <person name="Song I."/>
            <person name="Kim S."/>
            <person name="Choi T."/>
            <person name="Kim D."/>
            <person name="Ryu S."/>
            <person name="Kim W."/>
        </authorList>
    </citation>
    <scope>NUCLEOTIDE SEQUENCE [LARGE SCALE GENOMIC DNA]</scope>
    <source>
        <tissue evidence="7">Muscle</tissue>
    </source>
</reference>
<dbReference type="CDD" id="cd00096">
    <property type="entry name" value="Ig"/>
    <property type="match status" value="1"/>
</dbReference>
<dbReference type="PANTHER" id="PTHR11640">
    <property type="entry name" value="NEPHRIN"/>
    <property type="match status" value="1"/>
</dbReference>
<proteinExistence type="predicted"/>
<evidence type="ECO:0000313" key="7">
    <source>
        <dbReference type="EMBL" id="MPC69496.1"/>
    </source>
</evidence>
<keyword evidence="4" id="KW-0325">Glycoprotein</keyword>
<dbReference type="Pfam" id="PF13927">
    <property type="entry name" value="Ig_3"/>
    <property type="match status" value="1"/>
</dbReference>
<keyword evidence="8" id="KW-1185">Reference proteome</keyword>
<dbReference type="OrthoDB" id="10028801at2759"/>
<keyword evidence="2" id="KW-0472">Membrane</keyword>
<dbReference type="Gene3D" id="2.60.40.10">
    <property type="entry name" value="Immunoglobulins"/>
    <property type="match status" value="1"/>
</dbReference>
<evidence type="ECO:0000313" key="8">
    <source>
        <dbReference type="Proteomes" id="UP000324222"/>
    </source>
</evidence>
<evidence type="ECO:0000256" key="1">
    <source>
        <dbReference type="ARBA" id="ARBA00004479"/>
    </source>
</evidence>
<dbReference type="Proteomes" id="UP000324222">
    <property type="component" value="Unassembled WGS sequence"/>
</dbReference>
<dbReference type="SUPFAM" id="SSF48726">
    <property type="entry name" value="Immunoglobulin"/>
    <property type="match status" value="2"/>
</dbReference>
<dbReference type="InterPro" id="IPR013783">
    <property type="entry name" value="Ig-like_fold"/>
</dbReference>
<sequence>MKVFDERLAPGNHRSSRLSLTSLHHTTSLHSITPTFSFTLPNTIDQDSLFIISTDGPMWVFTPVKFVDVQEGNDVTLTASAEANPGPVKYKWYHGRQKLDGIETETGDGLLKLEKVQRDMGGNYSVTASSVHGAISSSFTVNVLYGPRNMSVPERVLADRNETVSIHSILAAGVGDAQLVVDWATPADTGVYLCHATNEVSTSVSPARTVLVVPREFINLEDG</sequence>
<comment type="caution">
    <text evidence="7">The sequence shown here is derived from an EMBL/GenBank/DDBJ whole genome shotgun (WGS) entry which is preliminary data.</text>
</comment>
<dbReference type="GO" id="GO:0005886">
    <property type="term" value="C:plasma membrane"/>
    <property type="evidence" value="ECO:0007669"/>
    <property type="project" value="TreeGrafter"/>
</dbReference>
<keyword evidence="5" id="KW-0393">Immunoglobulin domain</keyword>
<evidence type="ECO:0000256" key="4">
    <source>
        <dbReference type="ARBA" id="ARBA00023180"/>
    </source>
</evidence>
<accession>A0A5B7HHU8</accession>
<dbReference type="PANTHER" id="PTHR11640:SF31">
    <property type="entry name" value="IRREGULAR CHIASM C-ROUGHEST PROTEIN-RELATED"/>
    <property type="match status" value="1"/>
</dbReference>
<keyword evidence="3" id="KW-1015">Disulfide bond</keyword>
<dbReference type="SMART" id="SM00409">
    <property type="entry name" value="IG"/>
    <property type="match status" value="2"/>
</dbReference>
<dbReference type="InterPro" id="IPR051275">
    <property type="entry name" value="Cell_adhesion_signaling"/>
</dbReference>
<organism evidence="7 8">
    <name type="scientific">Portunus trituberculatus</name>
    <name type="common">Swimming crab</name>
    <name type="synonym">Neptunus trituberculatus</name>
    <dbReference type="NCBI Taxonomy" id="210409"/>
    <lineage>
        <taxon>Eukaryota</taxon>
        <taxon>Metazoa</taxon>
        <taxon>Ecdysozoa</taxon>
        <taxon>Arthropoda</taxon>
        <taxon>Crustacea</taxon>
        <taxon>Multicrustacea</taxon>
        <taxon>Malacostraca</taxon>
        <taxon>Eumalacostraca</taxon>
        <taxon>Eucarida</taxon>
        <taxon>Decapoda</taxon>
        <taxon>Pleocyemata</taxon>
        <taxon>Brachyura</taxon>
        <taxon>Eubrachyura</taxon>
        <taxon>Portunoidea</taxon>
        <taxon>Portunidae</taxon>
        <taxon>Portuninae</taxon>
        <taxon>Portunus</taxon>
    </lineage>
</organism>
<dbReference type="PROSITE" id="PS50835">
    <property type="entry name" value="IG_LIKE"/>
    <property type="match status" value="1"/>
</dbReference>
<dbReference type="GO" id="GO:0050839">
    <property type="term" value="F:cell adhesion molecule binding"/>
    <property type="evidence" value="ECO:0007669"/>
    <property type="project" value="TreeGrafter"/>
</dbReference>
<evidence type="ECO:0000256" key="5">
    <source>
        <dbReference type="ARBA" id="ARBA00023319"/>
    </source>
</evidence>
<dbReference type="EMBL" id="VSRR010029533">
    <property type="protein sequence ID" value="MPC69496.1"/>
    <property type="molecule type" value="Genomic_DNA"/>
</dbReference>
<dbReference type="InterPro" id="IPR036179">
    <property type="entry name" value="Ig-like_dom_sf"/>
</dbReference>
<protein>
    <submittedName>
        <fullName evidence="7">Schwann cell myelin protein</fullName>
    </submittedName>
</protein>